<feature type="transmembrane region" description="Helical" evidence="1">
    <location>
        <begin position="147"/>
        <end position="164"/>
    </location>
</feature>
<organism evidence="3 4">
    <name type="scientific">Chryseolinea soli</name>
    <dbReference type="NCBI Taxonomy" id="2321403"/>
    <lineage>
        <taxon>Bacteria</taxon>
        <taxon>Pseudomonadati</taxon>
        <taxon>Bacteroidota</taxon>
        <taxon>Cytophagia</taxon>
        <taxon>Cytophagales</taxon>
        <taxon>Fulvivirgaceae</taxon>
        <taxon>Chryseolinea</taxon>
    </lineage>
</organism>
<gene>
    <name evidence="3" type="ORF">D4L85_07505</name>
</gene>
<dbReference type="GO" id="GO:0006508">
    <property type="term" value="P:proteolysis"/>
    <property type="evidence" value="ECO:0007669"/>
    <property type="project" value="UniProtKB-KW"/>
</dbReference>
<dbReference type="InterPro" id="IPR003675">
    <property type="entry name" value="Rce1/LyrA-like_dom"/>
</dbReference>
<protein>
    <submittedName>
        <fullName evidence="3">CPBP family intramembrane metalloprotease</fullName>
    </submittedName>
</protein>
<keyword evidence="1" id="KW-1133">Transmembrane helix</keyword>
<evidence type="ECO:0000259" key="2">
    <source>
        <dbReference type="Pfam" id="PF02517"/>
    </source>
</evidence>
<feature type="transmembrane region" description="Helical" evidence="1">
    <location>
        <begin position="70"/>
        <end position="90"/>
    </location>
</feature>
<keyword evidence="3" id="KW-0378">Hydrolase</keyword>
<keyword evidence="1" id="KW-0472">Membrane</keyword>
<proteinExistence type="predicted"/>
<keyword evidence="4" id="KW-1185">Reference proteome</keyword>
<keyword evidence="1" id="KW-0812">Transmembrane</keyword>
<evidence type="ECO:0000256" key="1">
    <source>
        <dbReference type="SAM" id="Phobius"/>
    </source>
</evidence>
<sequence>MPTCPNCQGIVQATDNFCGHCGNSLAIASDRDRKEDVFDVLTPTLAYYFITLVLLGIYKLTSVFPEGFEGIVIITVIDVAIVIAFWGNYFQTLKPLFSLRGLSLTVMALTILGAVAGSVVVSVVANWINLSIQDDVFYSTYMFQDTAYPFLLSTLFIAVQPAIFEEVAFRGFLFDNILKVTPGKSTVYITGFVFAIIHLNIISLLWLVPLGLVLGFLRGKYNTLWYGMIAHFTYNFSITVFEFLGWF</sequence>
<dbReference type="KEGG" id="chk:D4L85_07505"/>
<name>A0A385SHN1_9BACT</name>
<evidence type="ECO:0000313" key="4">
    <source>
        <dbReference type="Proteomes" id="UP000266183"/>
    </source>
</evidence>
<dbReference type="GO" id="GO:0004175">
    <property type="term" value="F:endopeptidase activity"/>
    <property type="evidence" value="ECO:0007669"/>
    <property type="project" value="UniProtKB-ARBA"/>
</dbReference>
<reference evidence="4" key="1">
    <citation type="submission" date="2018-09" db="EMBL/GenBank/DDBJ databases">
        <title>Chryseolinea sp. KIS68-18 isolated from soil.</title>
        <authorList>
            <person name="Weon H.-Y."/>
            <person name="Kwon S.-W."/>
            <person name="Lee S.A."/>
        </authorList>
    </citation>
    <scope>NUCLEOTIDE SEQUENCE [LARGE SCALE GENOMIC DNA]</scope>
    <source>
        <strain evidence="4">KIS68-18</strain>
    </source>
</reference>
<dbReference type="AlphaFoldDB" id="A0A385SHN1"/>
<dbReference type="GO" id="GO:0008237">
    <property type="term" value="F:metallopeptidase activity"/>
    <property type="evidence" value="ECO:0007669"/>
    <property type="project" value="UniProtKB-KW"/>
</dbReference>
<keyword evidence="3" id="KW-0482">Metalloprotease</keyword>
<keyword evidence="3" id="KW-0645">Protease</keyword>
<feature type="transmembrane region" description="Helical" evidence="1">
    <location>
        <begin position="37"/>
        <end position="58"/>
    </location>
</feature>
<feature type="domain" description="CAAX prenyl protease 2/Lysostaphin resistance protein A-like" evidence="2">
    <location>
        <begin position="150"/>
        <end position="236"/>
    </location>
</feature>
<dbReference type="Proteomes" id="UP000266183">
    <property type="component" value="Chromosome"/>
</dbReference>
<dbReference type="Pfam" id="PF02517">
    <property type="entry name" value="Rce1-like"/>
    <property type="match status" value="1"/>
</dbReference>
<feature type="transmembrane region" description="Helical" evidence="1">
    <location>
        <begin position="185"/>
        <end position="212"/>
    </location>
</feature>
<evidence type="ECO:0000313" key="3">
    <source>
        <dbReference type="EMBL" id="AYB30434.1"/>
    </source>
</evidence>
<dbReference type="EMBL" id="CP032382">
    <property type="protein sequence ID" value="AYB30434.1"/>
    <property type="molecule type" value="Genomic_DNA"/>
</dbReference>
<feature type="transmembrane region" description="Helical" evidence="1">
    <location>
        <begin position="102"/>
        <end position="127"/>
    </location>
</feature>
<dbReference type="GO" id="GO:0080120">
    <property type="term" value="P:CAAX-box protein maturation"/>
    <property type="evidence" value="ECO:0007669"/>
    <property type="project" value="UniProtKB-ARBA"/>
</dbReference>
<feature type="transmembrane region" description="Helical" evidence="1">
    <location>
        <begin position="224"/>
        <end position="244"/>
    </location>
</feature>
<accession>A0A385SHN1</accession>